<dbReference type="InterPro" id="IPR051230">
    <property type="entry name" value="APP-Binding"/>
</dbReference>
<dbReference type="GO" id="GO:0005886">
    <property type="term" value="C:plasma membrane"/>
    <property type="evidence" value="ECO:0007669"/>
    <property type="project" value="TreeGrafter"/>
</dbReference>
<reference evidence="3 4" key="1">
    <citation type="submission" date="2020-08" db="EMBL/GenBank/DDBJ databases">
        <authorList>
            <person name="Hejnol A."/>
        </authorList>
    </citation>
    <scope>NUCLEOTIDE SEQUENCE [LARGE SCALE GENOMIC DNA]</scope>
</reference>
<evidence type="ECO:0000313" key="3">
    <source>
        <dbReference type="EMBL" id="CAD5113660.1"/>
    </source>
</evidence>
<accession>A0A7I8VDC2</accession>
<feature type="compositionally biased region" description="Polar residues" evidence="2">
    <location>
        <begin position="253"/>
        <end position="267"/>
    </location>
</feature>
<comment type="caution">
    <text evidence="3">The sequence shown here is derived from an EMBL/GenBank/DDBJ whole genome shotgun (WGS) entry which is preliminary data.</text>
</comment>
<gene>
    <name evidence="3" type="ORF">DGYR_LOCUS2616</name>
</gene>
<proteinExistence type="predicted"/>
<organism evidence="3 4">
    <name type="scientific">Dimorphilus gyrociliatus</name>
    <dbReference type="NCBI Taxonomy" id="2664684"/>
    <lineage>
        <taxon>Eukaryota</taxon>
        <taxon>Metazoa</taxon>
        <taxon>Spiralia</taxon>
        <taxon>Lophotrochozoa</taxon>
        <taxon>Annelida</taxon>
        <taxon>Polychaeta</taxon>
        <taxon>Polychaeta incertae sedis</taxon>
        <taxon>Dinophilidae</taxon>
        <taxon>Dimorphilus</taxon>
    </lineage>
</organism>
<dbReference type="PANTHER" id="PTHR12345:SF11">
    <property type="entry name" value="FI13065P"/>
    <property type="match status" value="1"/>
</dbReference>
<dbReference type="PANTHER" id="PTHR12345">
    <property type="entry name" value="SYNTENIN RELATED"/>
    <property type="match status" value="1"/>
</dbReference>
<keyword evidence="4" id="KW-1185">Reference proteome</keyword>
<dbReference type="AlphaFoldDB" id="A0A7I8VDC2"/>
<keyword evidence="1" id="KW-0677">Repeat</keyword>
<evidence type="ECO:0000256" key="2">
    <source>
        <dbReference type="SAM" id="MobiDB-lite"/>
    </source>
</evidence>
<evidence type="ECO:0000313" key="4">
    <source>
        <dbReference type="Proteomes" id="UP000549394"/>
    </source>
</evidence>
<sequence>MSEATHSVQPESDIETSDVENRRLSMSVIIKKQGIVSLRRFMDLFKKKRFKTGKNIFLVFCIKGESKPVLECFRKVQDASLRKNYEEFDLSLSNYVYFNDIDGIVRIHVQDDIFSFKTANIEESENWYQTINVCLQQLRITEKKESNDYVDFVPRRLERPINIRISDLEDSSEDEQENNMNAPEVVEALWSGELVEATSPITRQSSTESASRSLEFVPGTTSSFIHRQSLVGEAIVTSPMLPDSEDVIPAPDTPTSIHSRQSTSSDYRNSEVVCDNELPIKYDGEDAVFGWEAAPSDYDTPPEYDERGAMGPIAPKGVGSLKQLQVEKLKDEINCTGGVKVILKKAICYHCLALVDALDSVWISGWHTTIRPYLKQVFHIGDQVLFVNGQKVENSKIAYQLIKRTKDDANVTFLIRRIPYATVFVISNREESQDLGIVRKGGTAEIISVVQDSLANRYGLSVSAHFGGQECNWFLTEINDRPLNLFFKRDEIEHRLQAVGQDISIVVQPITFIELLKGQLKMLKRHASFIMH</sequence>
<evidence type="ECO:0000256" key="1">
    <source>
        <dbReference type="ARBA" id="ARBA00022737"/>
    </source>
</evidence>
<dbReference type="EMBL" id="CAJFCJ010000004">
    <property type="protein sequence ID" value="CAD5113660.1"/>
    <property type="molecule type" value="Genomic_DNA"/>
</dbReference>
<name>A0A7I8VDC2_9ANNE</name>
<dbReference type="GO" id="GO:0005737">
    <property type="term" value="C:cytoplasm"/>
    <property type="evidence" value="ECO:0007669"/>
    <property type="project" value="TreeGrafter"/>
</dbReference>
<dbReference type="Proteomes" id="UP000549394">
    <property type="component" value="Unassembled WGS sequence"/>
</dbReference>
<feature type="region of interest" description="Disordered" evidence="2">
    <location>
        <begin position="249"/>
        <end position="268"/>
    </location>
</feature>
<dbReference type="OrthoDB" id="6126662at2759"/>
<protein>
    <submittedName>
        <fullName evidence="3">DgyrCDS2821</fullName>
    </submittedName>
</protein>